<sequence length="582" mass="62141">MLRFILPQGDTARAEIEQQVQLLLRVEPTRLLTTSVAFLLTAVFLPIWLALGAMGLDLLLESLGLRLMRNLDPARHRLRYLAALGTVILSEVSFALPCLLIWQQEGDFAKATAVGLLSMTLFQLSTVRAIHLPFGMAGAIGAGLVAAIGNGYYWWHQQSLLGFAISSMGLLAALAYAFGAMFSNHALHVELMQRGVKADAANRAKGRFLAQMSHELRTPLNAIVGMGEAELAQSPDPAARARMGTLVGSAMDLAAILDDILQMAAVEEQQLPIRPVVAQPRAVIEATVALFQPVFDRAGLWLRLDFVDLRQAGGAAALQVPEHAEFDPQRLRQCLSNLLSNAQKFTQTGGASVRVSYRPQSLRAPGKPAFGVLQIDVLDTGRGISAIERATLFRPFQRGDSTHAGSGLGLAISRGIAQQMQGDLECLPSPTGALFRLTLPIRPAEITQSTPAVAMDLTGRHILVVDDIATNRLVAATYLRGMQARVEEAASGAAALSKIAAARPDLVLLDLHMPGLSGAETLAAIRALPGPHLTVVAMTADTSVAERAQYLAAGLDGCVTKPLTLQALQLGLAPHLAKAVRR</sequence>
<dbReference type="Pfam" id="PF00072">
    <property type="entry name" value="Response_reg"/>
    <property type="match status" value="1"/>
</dbReference>
<evidence type="ECO:0000256" key="1">
    <source>
        <dbReference type="ARBA" id="ARBA00000085"/>
    </source>
</evidence>
<evidence type="ECO:0000256" key="2">
    <source>
        <dbReference type="ARBA" id="ARBA00012438"/>
    </source>
</evidence>
<keyword evidence="11" id="KW-1185">Reference proteome</keyword>
<dbReference type="PROSITE" id="PS50110">
    <property type="entry name" value="RESPONSE_REGULATORY"/>
    <property type="match status" value="1"/>
</dbReference>
<dbReference type="EC" id="2.7.13.3" evidence="2"/>
<dbReference type="CDD" id="cd17546">
    <property type="entry name" value="REC_hyHK_CKI1_RcsC-like"/>
    <property type="match status" value="1"/>
</dbReference>
<organism evidence="10 11">
    <name type="scientific">Cypionkella aquatica</name>
    <dbReference type="NCBI Taxonomy" id="1756042"/>
    <lineage>
        <taxon>Bacteria</taxon>
        <taxon>Pseudomonadati</taxon>
        <taxon>Pseudomonadota</taxon>
        <taxon>Alphaproteobacteria</taxon>
        <taxon>Rhodobacterales</taxon>
        <taxon>Paracoccaceae</taxon>
        <taxon>Cypionkella</taxon>
    </lineage>
</organism>
<comment type="catalytic activity">
    <reaction evidence="1">
        <text>ATP + protein L-histidine = ADP + protein N-phospho-L-histidine.</text>
        <dbReference type="EC" id="2.7.13.3"/>
    </reaction>
</comment>
<proteinExistence type="predicted"/>
<dbReference type="EMBL" id="BSPP01000010">
    <property type="protein sequence ID" value="GLS87940.1"/>
    <property type="molecule type" value="Genomic_DNA"/>
</dbReference>
<dbReference type="PANTHER" id="PTHR43047:SF72">
    <property type="entry name" value="OSMOSENSING HISTIDINE PROTEIN KINASE SLN1"/>
    <property type="match status" value="1"/>
</dbReference>
<protein>
    <recommendedName>
        <fullName evidence="2">histidine kinase</fullName>
        <ecNumber evidence="2">2.7.13.3</ecNumber>
    </recommendedName>
</protein>
<dbReference type="CDD" id="cd00082">
    <property type="entry name" value="HisKA"/>
    <property type="match status" value="1"/>
</dbReference>
<evidence type="ECO:0000256" key="3">
    <source>
        <dbReference type="ARBA" id="ARBA00022553"/>
    </source>
</evidence>
<keyword evidence="7" id="KW-1133">Transmembrane helix</keyword>
<dbReference type="InterPro" id="IPR036890">
    <property type="entry name" value="HATPase_C_sf"/>
</dbReference>
<keyword evidence="7" id="KW-0472">Membrane</keyword>
<dbReference type="SMART" id="SM00448">
    <property type="entry name" value="REC"/>
    <property type="match status" value="1"/>
</dbReference>
<evidence type="ECO:0000256" key="4">
    <source>
        <dbReference type="ARBA" id="ARBA00022679"/>
    </source>
</evidence>
<comment type="caution">
    <text evidence="10">The sequence shown here is derived from an EMBL/GenBank/DDBJ whole genome shotgun (WGS) entry which is preliminary data.</text>
</comment>
<feature type="transmembrane region" description="Helical" evidence="7">
    <location>
        <begin position="161"/>
        <end position="182"/>
    </location>
</feature>
<dbReference type="InterPro" id="IPR036097">
    <property type="entry name" value="HisK_dim/P_sf"/>
</dbReference>
<dbReference type="SMART" id="SM00387">
    <property type="entry name" value="HATPase_c"/>
    <property type="match status" value="1"/>
</dbReference>
<evidence type="ECO:0000259" key="9">
    <source>
        <dbReference type="PROSITE" id="PS50110"/>
    </source>
</evidence>
<dbReference type="InterPro" id="IPR001789">
    <property type="entry name" value="Sig_transdc_resp-reg_receiver"/>
</dbReference>
<dbReference type="Proteomes" id="UP001157355">
    <property type="component" value="Unassembled WGS sequence"/>
</dbReference>
<dbReference type="Pfam" id="PF02518">
    <property type="entry name" value="HATPase_c"/>
    <property type="match status" value="1"/>
</dbReference>
<dbReference type="InterPro" id="IPR005467">
    <property type="entry name" value="His_kinase_dom"/>
</dbReference>
<feature type="transmembrane region" description="Helical" evidence="7">
    <location>
        <begin position="80"/>
        <end position="102"/>
    </location>
</feature>
<gene>
    <name evidence="10" type="ORF">GCM10010873_29140</name>
</gene>
<dbReference type="PANTHER" id="PTHR43047">
    <property type="entry name" value="TWO-COMPONENT HISTIDINE PROTEIN KINASE"/>
    <property type="match status" value="1"/>
</dbReference>
<dbReference type="InterPro" id="IPR003661">
    <property type="entry name" value="HisK_dim/P_dom"/>
</dbReference>
<keyword evidence="3 6" id="KW-0597">Phosphoprotein</keyword>
<reference evidence="10 11" key="1">
    <citation type="journal article" date="2014" name="Int. J. Syst. Evol. Microbiol.">
        <title>Complete genome sequence of Corynebacterium casei LMG S-19264T (=DSM 44701T), isolated from a smear-ripened cheese.</title>
        <authorList>
            <consortium name="US DOE Joint Genome Institute (JGI-PGF)"/>
            <person name="Walter F."/>
            <person name="Albersmeier A."/>
            <person name="Kalinowski J."/>
            <person name="Ruckert C."/>
        </authorList>
    </citation>
    <scope>NUCLEOTIDE SEQUENCE [LARGE SCALE GENOMIC DNA]</scope>
    <source>
        <strain evidence="10 11">NBRC 111766</strain>
    </source>
</reference>
<dbReference type="SUPFAM" id="SSF55874">
    <property type="entry name" value="ATPase domain of HSP90 chaperone/DNA topoisomerase II/histidine kinase"/>
    <property type="match status" value="1"/>
</dbReference>
<keyword evidence="4" id="KW-0808">Transferase</keyword>
<dbReference type="InterPro" id="IPR004358">
    <property type="entry name" value="Sig_transdc_His_kin-like_C"/>
</dbReference>
<dbReference type="Pfam" id="PF00512">
    <property type="entry name" value="HisKA"/>
    <property type="match status" value="1"/>
</dbReference>
<evidence type="ECO:0000256" key="5">
    <source>
        <dbReference type="ARBA" id="ARBA00022777"/>
    </source>
</evidence>
<evidence type="ECO:0000256" key="7">
    <source>
        <dbReference type="SAM" id="Phobius"/>
    </source>
</evidence>
<dbReference type="AlphaFoldDB" id="A0AA37U792"/>
<feature type="transmembrane region" description="Helical" evidence="7">
    <location>
        <begin position="134"/>
        <end position="155"/>
    </location>
</feature>
<name>A0AA37U792_9RHOB</name>
<dbReference type="PRINTS" id="PR00344">
    <property type="entry name" value="BCTRLSENSOR"/>
</dbReference>
<evidence type="ECO:0000259" key="8">
    <source>
        <dbReference type="PROSITE" id="PS50109"/>
    </source>
</evidence>
<feature type="domain" description="Histidine kinase" evidence="8">
    <location>
        <begin position="211"/>
        <end position="443"/>
    </location>
</feature>
<dbReference type="GO" id="GO:0005886">
    <property type="term" value="C:plasma membrane"/>
    <property type="evidence" value="ECO:0007669"/>
    <property type="project" value="TreeGrafter"/>
</dbReference>
<dbReference type="InterPro" id="IPR011006">
    <property type="entry name" value="CheY-like_superfamily"/>
</dbReference>
<dbReference type="SMART" id="SM00388">
    <property type="entry name" value="HisKA"/>
    <property type="match status" value="1"/>
</dbReference>
<dbReference type="Gene3D" id="3.30.565.10">
    <property type="entry name" value="Histidine kinase-like ATPase, C-terminal domain"/>
    <property type="match status" value="1"/>
</dbReference>
<dbReference type="GO" id="GO:0009927">
    <property type="term" value="F:histidine phosphotransfer kinase activity"/>
    <property type="evidence" value="ECO:0007669"/>
    <property type="project" value="TreeGrafter"/>
</dbReference>
<keyword evidence="5 10" id="KW-0418">Kinase</keyword>
<dbReference type="SUPFAM" id="SSF52172">
    <property type="entry name" value="CheY-like"/>
    <property type="match status" value="1"/>
</dbReference>
<accession>A0AA37U792</accession>
<evidence type="ECO:0000256" key="6">
    <source>
        <dbReference type="PROSITE-ProRule" id="PRU00169"/>
    </source>
</evidence>
<dbReference type="PROSITE" id="PS50109">
    <property type="entry name" value="HIS_KIN"/>
    <property type="match status" value="1"/>
</dbReference>
<dbReference type="SUPFAM" id="SSF47384">
    <property type="entry name" value="Homodimeric domain of signal transducing histidine kinase"/>
    <property type="match status" value="1"/>
</dbReference>
<evidence type="ECO:0000313" key="10">
    <source>
        <dbReference type="EMBL" id="GLS87940.1"/>
    </source>
</evidence>
<dbReference type="Gene3D" id="3.40.50.2300">
    <property type="match status" value="1"/>
</dbReference>
<feature type="domain" description="Response regulatory" evidence="9">
    <location>
        <begin position="461"/>
        <end position="576"/>
    </location>
</feature>
<feature type="transmembrane region" description="Helical" evidence="7">
    <location>
        <begin position="36"/>
        <end position="60"/>
    </location>
</feature>
<evidence type="ECO:0000313" key="11">
    <source>
        <dbReference type="Proteomes" id="UP001157355"/>
    </source>
</evidence>
<dbReference type="Gene3D" id="1.10.287.130">
    <property type="match status" value="1"/>
</dbReference>
<keyword evidence="7" id="KW-0812">Transmembrane</keyword>
<feature type="modified residue" description="4-aspartylphosphate" evidence="6">
    <location>
        <position position="510"/>
    </location>
</feature>
<dbReference type="GO" id="GO:0000155">
    <property type="term" value="F:phosphorelay sensor kinase activity"/>
    <property type="evidence" value="ECO:0007669"/>
    <property type="project" value="InterPro"/>
</dbReference>
<dbReference type="InterPro" id="IPR003594">
    <property type="entry name" value="HATPase_dom"/>
</dbReference>